<organism evidence="1 2">
    <name type="scientific">Nostoc sphaeroides CCNUC1</name>
    <dbReference type="NCBI Taxonomy" id="2653204"/>
    <lineage>
        <taxon>Bacteria</taxon>
        <taxon>Bacillati</taxon>
        <taxon>Cyanobacteriota</taxon>
        <taxon>Cyanophyceae</taxon>
        <taxon>Nostocales</taxon>
        <taxon>Nostocaceae</taxon>
        <taxon>Nostoc</taxon>
    </lineage>
</organism>
<sequence>MGIGQSKDAINRRLYNNGDLSRLLPHIPDPPYLYSGVNYAT</sequence>
<dbReference type="Proteomes" id="UP000326678">
    <property type="component" value="Chromosome Gxm1"/>
</dbReference>
<dbReference type="EMBL" id="CP045226">
    <property type="protein sequence ID" value="QFS43456.1"/>
    <property type="molecule type" value="Genomic_DNA"/>
</dbReference>
<evidence type="ECO:0000313" key="1">
    <source>
        <dbReference type="EMBL" id="QFS43456.1"/>
    </source>
</evidence>
<protein>
    <submittedName>
        <fullName evidence="1">Uncharacterized protein</fullName>
    </submittedName>
</protein>
<dbReference type="AlphaFoldDB" id="A0A5P8VTD8"/>
<proteinExistence type="predicted"/>
<evidence type="ECO:0000313" key="2">
    <source>
        <dbReference type="Proteomes" id="UP000326678"/>
    </source>
</evidence>
<reference evidence="1 2" key="1">
    <citation type="submission" date="2019-10" db="EMBL/GenBank/DDBJ databases">
        <title>Genomic and transcriptomic insights into the perfect genentic adaptation of a filamentous nitrogen-fixing cyanobacterium to rice fields.</title>
        <authorList>
            <person name="Chen Z."/>
        </authorList>
    </citation>
    <scope>NUCLEOTIDE SEQUENCE [LARGE SCALE GENOMIC DNA]</scope>
    <source>
        <strain evidence="1">CCNUC1</strain>
    </source>
</reference>
<accession>A0A5P8VTD8</accession>
<keyword evidence="2" id="KW-1185">Reference proteome</keyword>
<gene>
    <name evidence="1" type="ORF">GXM_00929</name>
</gene>
<name>A0A5P8VTD8_9NOSO</name>
<dbReference type="KEGG" id="nsh:GXM_00929"/>